<dbReference type="EMBL" id="OZ020108">
    <property type="protein sequence ID" value="CAK9260918.1"/>
    <property type="molecule type" value="Genomic_DNA"/>
</dbReference>
<evidence type="ECO:0000256" key="1">
    <source>
        <dbReference type="SAM" id="MobiDB-lite"/>
    </source>
</evidence>
<reference evidence="2" key="1">
    <citation type="submission" date="2024-02" db="EMBL/GenBank/DDBJ databases">
        <authorList>
            <consortium name="ELIXIR-Norway"/>
            <consortium name="Elixir Norway"/>
        </authorList>
    </citation>
    <scope>NUCLEOTIDE SEQUENCE</scope>
</reference>
<gene>
    <name evidence="2" type="ORF">CSSPJE1EN1_LOCUS6396</name>
</gene>
<feature type="region of interest" description="Disordered" evidence="1">
    <location>
        <begin position="236"/>
        <end position="283"/>
    </location>
</feature>
<feature type="compositionally biased region" description="Polar residues" evidence="1">
    <location>
        <begin position="274"/>
        <end position="283"/>
    </location>
</feature>
<name>A0ABP0W2B2_9BRYO</name>
<dbReference type="Proteomes" id="UP001497444">
    <property type="component" value="Chromosome 13"/>
</dbReference>
<keyword evidence="3" id="KW-1185">Reference proteome</keyword>
<sequence>MTKEKPTASMDVKLCPVKRKGKKEGDGSEGMPSKGQAVELGLPDMKSLADSKGKKEGKVSKETPTRTMAVDLSPHNLKGKKERNVSEGMPTRSMAVKLNLANMNAKKKESKVTGSVAVELSPANLKGKKDSEVSTEKSRTLEQAIARASSRGLVLDSGPSSTRVSTRKLTKKYVTTPGKGDAAIVNSLANENRSVGKLPSTISDALIMPKNISLKKNEAMRVHNVIMTRMKEIAELPKSQHSSKAPSKQHSSKVAKMVCARTVSTRSEARQLRSKTSQMRSTT</sequence>
<feature type="region of interest" description="Disordered" evidence="1">
    <location>
        <begin position="1"/>
        <end position="87"/>
    </location>
</feature>
<evidence type="ECO:0000313" key="3">
    <source>
        <dbReference type="Proteomes" id="UP001497444"/>
    </source>
</evidence>
<evidence type="ECO:0000313" key="2">
    <source>
        <dbReference type="EMBL" id="CAK9260918.1"/>
    </source>
</evidence>
<feature type="compositionally biased region" description="Polar residues" evidence="1">
    <location>
        <begin position="239"/>
        <end position="249"/>
    </location>
</feature>
<proteinExistence type="predicted"/>
<organism evidence="2 3">
    <name type="scientific">Sphagnum jensenii</name>
    <dbReference type="NCBI Taxonomy" id="128206"/>
    <lineage>
        <taxon>Eukaryota</taxon>
        <taxon>Viridiplantae</taxon>
        <taxon>Streptophyta</taxon>
        <taxon>Embryophyta</taxon>
        <taxon>Bryophyta</taxon>
        <taxon>Sphagnophytina</taxon>
        <taxon>Sphagnopsida</taxon>
        <taxon>Sphagnales</taxon>
        <taxon>Sphagnaceae</taxon>
        <taxon>Sphagnum</taxon>
    </lineage>
</organism>
<feature type="compositionally biased region" description="Basic and acidic residues" evidence="1">
    <location>
        <begin position="47"/>
        <end position="64"/>
    </location>
</feature>
<accession>A0ABP0W2B2</accession>
<protein>
    <submittedName>
        <fullName evidence="2">Uncharacterized protein</fullName>
    </submittedName>
</protein>